<dbReference type="EMBL" id="SNWP01000010">
    <property type="protein sequence ID" value="TDO28531.1"/>
    <property type="molecule type" value="Genomic_DNA"/>
</dbReference>
<dbReference type="InterPro" id="IPR002347">
    <property type="entry name" value="SDR_fam"/>
</dbReference>
<dbReference type="PRINTS" id="PR00080">
    <property type="entry name" value="SDRFAMILY"/>
</dbReference>
<comment type="caution">
    <text evidence="4">The sequence shown here is derived from an EMBL/GenBank/DDBJ whole genome shotgun (WGS) entry which is preliminary data.</text>
</comment>
<dbReference type="SUPFAM" id="SSF51735">
    <property type="entry name" value="NAD(P)-binding Rossmann-fold domains"/>
    <property type="match status" value="1"/>
</dbReference>
<dbReference type="Gene3D" id="3.40.50.720">
    <property type="entry name" value="NAD(P)-binding Rossmann-like Domain"/>
    <property type="match status" value="1"/>
</dbReference>
<evidence type="ECO:0000313" key="4">
    <source>
        <dbReference type="EMBL" id="TDO28531.1"/>
    </source>
</evidence>
<dbReference type="RefSeq" id="WP_133473115.1">
    <property type="nucleotide sequence ID" value="NZ_SNWP01000010.1"/>
</dbReference>
<dbReference type="PANTHER" id="PTHR43669:SF3">
    <property type="entry name" value="ALCOHOL DEHYDROGENASE, PUTATIVE (AFU_ORTHOLOGUE AFUA_3G03445)-RELATED"/>
    <property type="match status" value="1"/>
</dbReference>
<sequence length="237" mass="25625">MESLKGKKVLLVGATGGIGSRLAKLLQGSGAMVYITGRNADKLSIAGEQAGIPANRQFQLDITHESDVYAIVATVQQDGPVDILINAAGIGIIKTMDTLTTEDFQRTLQVNLMGSFWLTKAILPSMKETKKGLIIHIPGVLGKVPMAGAAAYSASKYGLVGMMQSIREELKRTEIRITHLFLGGVDSAFWDTIDLRVQRDKMIVAEEAAKAIWFLCQQPASGVVSEMVLQPFNHQAI</sequence>
<evidence type="ECO:0000313" key="5">
    <source>
        <dbReference type="Proteomes" id="UP000295741"/>
    </source>
</evidence>
<dbReference type="GO" id="GO:0016491">
    <property type="term" value="F:oxidoreductase activity"/>
    <property type="evidence" value="ECO:0007669"/>
    <property type="project" value="UniProtKB-KW"/>
</dbReference>
<dbReference type="AlphaFoldDB" id="A0A4R6J1B6"/>
<reference evidence="4 5" key="1">
    <citation type="submission" date="2019-03" db="EMBL/GenBank/DDBJ databases">
        <title>Genomic Encyclopedia of Archaeal and Bacterial Type Strains, Phase II (KMG-II): from individual species to whole genera.</title>
        <authorList>
            <person name="Goeker M."/>
        </authorList>
    </citation>
    <scope>NUCLEOTIDE SEQUENCE [LARGE SCALE GENOMIC DNA]</scope>
    <source>
        <strain evidence="4 5">DSM 28323</strain>
    </source>
</reference>
<organism evidence="4 5">
    <name type="scientific">Sediminibacterium goheungense</name>
    <dbReference type="NCBI Taxonomy" id="1086393"/>
    <lineage>
        <taxon>Bacteria</taxon>
        <taxon>Pseudomonadati</taxon>
        <taxon>Bacteroidota</taxon>
        <taxon>Chitinophagia</taxon>
        <taxon>Chitinophagales</taxon>
        <taxon>Chitinophagaceae</taxon>
        <taxon>Sediminibacterium</taxon>
    </lineage>
</organism>
<accession>A0A4R6J1B6</accession>
<dbReference type="OrthoDB" id="9810734at2"/>
<keyword evidence="5" id="KW-1185">Reference proteome</keyword>
<evidence type="ECO:0000256" key="3">
    <source>
        <dbReference type="RuleBase" id="RU000363"/>
    </source>
</evidence>
<protein>
    <submittedName>
        <fullName evidence="4">NADP-dependent 3-hydroxy acid dehydrogenase YdfG</fullName>
    </submittedName>
</protein>
<evidence type="ECO:0000256" key="2">
    <source>
        <dbReference type="ARBA" id="ARBA00023002"/>
    </source>
</evidence>
<keyword evidence="2" id="KW-0560">Oxidoreductase</keyword>
<evidence type="ECO:0000256" key="1">
    <source>
        <dbReference type="ARBA" id="ARBA00006484"/>
    </source>
</evidence>
<dbReference type="Pfam" id="PF00106">
    <property type="entry name" value="adh_short"/>
    <property type="match status" value="1"/>
</dbReference>
<name>A0A4R6J1B6_9BACT</name>
<dbReference type="PRINTS" id="PR00081">
    <property type="entry name" value="GDHRDH"/>
</dbReference>
<proteinExistence type="inferred from homology"/>
<dbReference type="PANTHER" id="PTHR43669">
    <property type="entry name" value="5-KETO-D-GLUCONATE 5-REDUCTASE"/>
    <property type="match status" value="1"/>
</dbReference>
<dbReference type="InterPro" id="IPR036291">
    <property type="entry name" value="NAD(P)-bd_dom_sf"/>
</dbReference>
<dbReference type="CDD" id="cd05233">
    <property type="entry name" value="SDR_c"/>
    <property type="match status" value="1"/>
</dbReference>
<comment type="similarity">
    <text evidence="1 3">Belongs to the short-chain dehydrogenases/reductases (SDR) family.</text>
</comment>
<dbReference type="Proteomes" id="UP000295741">
    <property type="component" value="Unassembled WGS sequence"/>
</dbReference>
<gene>
    <name evidence="4" type="ORF">BC659_0597</name>
</gene>